<evidence type="ECO:0000313" key="4">
    <source>
        <dbReference type="Proteomes" id="UP001156903"/>
    </source>
</evidence>
<feature type="transmembrane region" description="Helical" evidence="1">
    <location>
        <begin position="20"/>
        <end position="43"/>
    </location>
</feature>
<dbReference type="Pfam" id="PF14341">
    <property type="entry name" value="PilX_N"/>
    <property type="match status" value="1"/>
</dbReference>
<keyword evidence="1" id="KW-1133">Transmembrane helix</keyword>
<gene>
    <name evidence="3" type="ORF">GCM10007935_00470</name>
</gene>
<sequence>MQRYQRKKQSPSAMQRQKQAQGIVLPIALIMLVIISFAGLMAARNSASYEQFSNNMRTNQVARQAAEAALRYCERAAIDKAESTGDSTYSEAVAKVYTADPVLTNIDQGIWNSKSNWGSTGANLITVNLAYTNDVKSASQIKDGNKPTCIIESLSDDRYLVTSRGLSNDASVTDGTLTAGSEVWLQSILVPGAPIVSANNGVQ</sequence>
<comment type="caution">
    <text evidence="3">The sequence shown here is derived from an EMBL/GenBank/DDBJ whole genome shotgun (WGS) entry which is preliminary data.</text>
</comment>
<keyword evidence="1" id="KW-0472">Membrane</keyword>
<evidence type="ECO:0000313" key="3">
    <source>
        <dbReference type="EMBL" id="GLS12621.1"/>
    </source>
</evidence>
<name>A0ABQ6C2P3_9BURK</name>
<reference evidence="4" key="1">
    <citation type="journal article" date="2019" name="Int. J. Syst. Evol. Microbiol.">
        <title>The Global Catalogue of Microorganisms (GCM) 10K type strain sequencing project: providing services to taxonomists for standard genome sequencing and annotation.</title>
        <authorList>
            <consortium name="The Broad Institute Genomics Platform"/>
            <consortium name="The Broad Institute Genome Sequencing Center for Infectious Disease"/>
            <person name="Wu L."/>
            <person name="Ma J."/>
        </authorList>
    </citation>
    <scope>NUCLEOTIDE SEQUENCE [LARGE SCALE GENOMIC DNA]</scope>
    <source>
        <strain evidence="4">NBRC 109341</strain>
    </source>
</reference>
<accession>A0ABQ6C2P3</accession>
<feature type="domain" description="Type 4 fimbrial biogenesis protein PilX N-terminal" evidence="2">
    <location>
        <begin position="21"/>
        <end position="71"/>
    </location>
</feature>
<keyword evidence="4" id="KW-1185">Reference proteome</keyword>
<dbReference type="Proteomes" id="UP001156903">
    <property type="component" value="Unassembled WGS sequence"/>
</dbReference>
<dbReference type="EMBL" id="BSPB01000001">
    <property type="protein sequence ID" value="GLS12621.1"/>
    <property type="molecule type" value="Genomic_DNA"/>
</dbReference>
<evidence type="ECO:0000259" key="2">
    <source>
        <dbReference type="Pfam" id="PF14341"/>
    </source>
</evidence>
<dbReference type="InterPro" id="IPR025746">
    <property type="entry name" value="PilX_N_dom"/>
</dbReference>
<keyword evidence="1" id="KW-0812">Transmembrane</keyword>
<proteinExistence type="predicted"/>
<evidence type="ECO:0000256" key="1">
    <source>
        <dbReference type="SAM" id="Phobius"/>
    </source>
</evidence>
<dbReference type="RefSeq" id="WP_284306136.1">
    <property type="nucleotide sequence ID" value="NZ_BSPB01000001.1"/>
</dbReference>
<protein>
    <recommendedName>
        <fullName evidence="2">Type 4 fimbrial biogenesis protein PilX N-terminal domain-containing protein</fullName>
    </recommendedName>
</protein>
<organism evidence="3 4">
    <name type="scientific">Hydrogenophaga electricum</name>
    <dbReference type="NCBI Taxonomy" id="1230953"/>
    <lineage>
        <taxon>Bacteria</taxon>
        <taxon>Pseudomonadati</taxon>
        <taxon>Pseudomonadota</taxon>
        <taxon>Betaproteobacteria</taxon>
        <taxon>Burkholderiales</taxon>
        <taxon>Comamonadaceae</taxon>
        <taxon>Hydrogenophaga</taxon>
    </lineage>
</organism>